<dbReference type="Gene3D" id="2.60.40.4300">
    <property type="match status" value="2"/>
</dbReference>
<evidence type="ECO:0000259" key="1">
    <source>
        <dbReference type="Pfam" id="PF17965"/>
    </source>
</evidence>
<dbReference type="RefSeq" id="WP_191668526.1">
    <property type="nucleotide sequence ID" value="NZ_QORN01000044.1"/>
</dbReference>
<sequence>MLETDETKKNKVIGVNLVSTETIGGQVKLKNDLSASSVASLNESPSMKKLLESVPNFAAQQQKLSVQEPVIKNNPALGVYELNDDLDGLQHGTYLQATNRESHTKDRSLVSRNGMKETASLVNYKSATDLSGYGHLKNATETAKSVEVVYTFPAFESVNNGKAQVVIDESRVNEFDGLEYKDEKGNVIPGFDITYSYKGHEGEYSTIDTLKQRDDFSWDKVTAIMVFGSLLPNSSYRVEFPFKIVNIDNLNSQVNFHLNEYAFYDLTINKHTTSQLNFRLSTPIFAHDDYQAVHFVALDRTEDGCQVLPSEVQELMPTLGEVPHAISNFNDEVTIDSSESAENVLWQGGHYFFTLAAIQSAIQENGYSVDVDETGRKLMDAYAFAVQTEQLDLEAVDFIPYVVVHQLLVTKDFTLKAEAKDNWTPYDGIVKVKGLSVNNEEAAVSPEQTFIVDSSELDSAKPGKYNIMIGYFLNGSEDGSMLLTSPATVTVVENKQTVNVYYVDLVNAADKSKEELQPSDGKILEDHTQTFTGKGDTTYNNQLWGPDDGYELFKYDDGAQKGTYAGGQPARDYYVYLTHKIEKIDEDHRVTRTITFNMPTGAKQVIKQIGRIQRFGITDMTTGEKTWSDWNTATLPAVTAPAISGYTSKNVPEQPISLTTKDSSLNIAYKPEKVSAKIKFVDEDGKVIDVQTIEGLAGELIDYSPTAEIDQLAEQGYLIVDNELPRNARFEFTDDSQPQEYQIVVSKQGAQVQPVTIFYVDIPYDRLPIVKPASGKILEEHTQQLEVAEGESYTNKLWDYDANGYDLFKADQGATAGKYFAGSPEQQYYVYLTHKVTPLKDEHKVTRTIEVVMPDQTHQEIVQEAVAMRLGMHDEVTGEDIWQDWTAGILPAYMPATVDGYDAEVVPALSVDKDATDYEASITYTPKPAEIVVKFSDQFGEEIKAKLLKGKTGAEFNYDPAGEIKAFEDEGYTLEDSNFPADHHFAAGKQTYVIKLNKLVPVTPHSAESSETVVTSVDQPIKSDEDTSNKKGIFAAFKGLF</sequence>
<dbReference type="Pfam" id="PF17966">
    <property type="entry name" value="Muc_B2"/>
    <property type="match status" value="2"/>
</dbReference>
<dbReference type="Gene3D" id="3.10.20.470">
    <property type="match status" value="2"/>
</dbReference>
<reference evidence="3 4" key="1">
    <citation type="submission" date="2018-07" db="EMBL/GenBank/DDBJ databases">
        <title>Phylogenomic Insights into understanding Host Adaptation of Lactobacillus reuteri by a novel species, Lactobacillus spp. M31.</title>
        <authorList>
            <person name="Sharma S."/>
            <person name="Patil P."/>
            <person name="Korpole S."/>
            <person name="Patil P.B."/>
        </authorList>
    </citation>
    <scope>NUCLEOTIDE SEQUENCE [LARGE SCALE GENOMIC DNA]</scope>
    <source>
        <strain evidence="3 4">M31</strain>
    </source>
</reference>
<feature type="domain" description="Mucin binding" evidence="1">
    <location>
        <begin position="930"/>
        <end position="997"/>
    </location>
</feature>
<evidence type="ECO:0000259" key="2">
    <source>
        <dbReference type="Pfam" id="PF17966"/>
    </source>
</evidence>
<dbReference type="Pfam" id="PF17965">
    <property type="entry name" value="MucBP_2"/>
    <property type="match status" value="2"/>
</dbReference>
<protein>
    <submittedName>
        <fullName evidence="3">Signal peptide protein</fullName>
    </submittedName>
</protein>
<name>A0ABR8P9D8_9LACO</name>
<dbReference type="EMBL" id="QORN01000044">
    <property type="protein sequence ID" value="MBD5807348.1"/>
    <property type="molecule type" value="Genomic_DNA"/>
</dbReference>
<dbReference type="InterPro" id="IPR041495">
    <property type="entry name" value="Mub_B2"/>
</dbReference>
<evidence type="ECO:0000313" key="3">
    <source>
        <dbReference type="EMBL" id="MBD5807348.1"/>
    </source>
</evidence>
<organism evidence="3 4">
    <name type="scientific">Limosilactobacillus walteri</name>
    <dbReference type="NCBI Taxonomy" id="2268022"/>
    <lineage>
        <taxon>Bacteria</taxon>
        <taxon>Bacillati</taxon>
        <taxon>Bacillota</taxon>
        <taxon>Bacilli</taxon>
        <taxon>Lactobacillales</taxon>
        <taxon>Lactobacillaceae</taxon>
        <taxon>Limosilactobacillus</taxon>
    </lineage>
</organism>
<dbReference type="InterPro" id="IPR041558">
    <property type="entry name" value="MucBP_2"/>
</dbReference>
<feature type="domain" description="Mub B2-like" evidence="2">
    <location>
        <begin position="583"/>
        <end position="672"/>
    </location>
</feature>
<evidence type="ECO:0000313" key="4">
    <source>
        <dbReference type="Proteomes" id="UP000704341"/>
    </source>
</evidence>
<feature type="domain" description="Mucin binding" evidence="1">
    <location>
        <begin position="675"/>
        <end position="744"/>
    </location>
</feature>
<keyword evidence="4" id="KW-1185">Reference proteome</keyword>
<accession>A0ABR8P9D8</accession>
<dbReference type="Proteomes" id="UP000704341">
    <property type="component" value="Unassembled WGS sequence"/>
</dbReference>
<proteinExistence type="predicted"/>
<feature type="domain" description="Mub B2-like" evidence="2">
    <location>
        <begin position="840"/>
        <end position="927"/>
    </location>
</feature>
<gene>
    <name evidence="3" type="ORF">DTK66_09650</name>
</gene>
<comment type="caution">
    <text evidence="3">The sequence shown here is derived from an EMBL/GenBank/DDBJ whole genome shotgun (WGS) entry which is preliminary data.</text>
</comment>